<comment type="caution">
    <text evidence="3">The sequence shown here is derived from an EMBL/GenBank/DDBJ whole genome shotgun (WGS) entry which is preliminary data.</text>
</comment>
<keyword evidence="4" id="KW-1185">Reference proteome</keyword>
<gene>
    <name evidence="3" type="ORF">TPAB3V08_LOCUS5469</name>
</gene>
<feature type="non-terminal residue" evidence="3">
    <location>
        <position position="279"/>
    </location>
</feature>
<evidence type="ECO:0000313" key="4">
    <source>
        <dbReference type="Proteomes" id="UP001153148"/>
    </source>
</evidence>
<feature type="domain" description="Flavodoxin-like" evidence="2">
    <location>
        <begin position="66"/>
        <end position="231"/>
    </location>
</feature>
<dbReference type="InterPro" id="IPR008254">
    <property type="entry name" value="Flavodoxin/NO_synth"/>
</dbReference>
<dbReference type="Pfam" id="PF00258">
    <property type="entry name" value="Flavodoxin_1"/>
    <property type="match status" value="1"/>
</dbReference>
<protein>
    <recommendedName>
        <fullName evidence="2">Flavodoxin-like domain-containing protein</fullName>
    </recommendedName>
</protein>
<dbReference type="Gene3D" id="3.40.50.360">
    <property type="match status" value="1"/>
</dbReference>
<proteinExistence type="predicted"/>
<dbReference type="InterPro" id="IPR001094">
    <property type="entry name" value="Flavdoxin-like"/>
</dbReference>
<organism evidence="3 4">
    <name type="scientific">Timema podura</name>
    <name type="common">Walking stick</name>
    <dbReference type="NCBI Taxonomy" id="61482"/>
    <lineage>
        <taxon>Eukaryota</taxon>
        <taxon>Metazoa</taxon>
        <taxon>Ecdysozoa</taxon>
        <taxon>Arthropoda</taxon>
        <taxon>Hexapoda</taxon>
        <taxon>Insecta</taxon>
        <taxon>Pterygota</taxon>
        <taxon>Neoptera</taxon>
        <taxon>Polyneoptera</taxon>
        <taxon>Phasmatodea</taxon>
        <taxon>Timematodea</taxon>
        <taxon>Timematoidea</taxon>
        <taxon>Timematidae</taxon>
        <taxon>Timema</taxon>
    </lineage>
</organism>
<name>A0ABN7NUG5_TIMPD</name>
<dbReference type="PRINTS" id="PR00369">
    <property type="entry name" value="FLAVODOXIN"/>
</dbReference>
<dbReference type="Proteomes" id="UP001153148">
    <property type="component" value="Unassembled WGS sequence"/>
</dbReference>
<dbReference type="SUPFAM" id="SSF52218">
    <property type="entry name" value="Flavoproteins"/>
    <property type="match status" value="1"/>
</dbReference>
<evidence type="ECO:0000313" key="3">
    <source>
        <dbReference type="EMBL" id="CAG2058500.1"/>
    </source>
</evidence>
<dbReference type="PROSITE" id="PS50902">
    <property type="entry name" value="FLAVODOXIN_LIKE"/>
    <property type="match status" value="1"/>
</dbReference>
<accession>A0ABN7NUG5</accession>
<evidence type="ECO:0000259" key="2">
    <source>
        <dbReference type="PROSITE" id="PS50902"/>
    </source>
</evidence>
<sequence>MKVECVTRCMDVGSMQGKGSVEKVSEDVWMLLKRREYARKGKPTAMTTQVTNNSFIKKLKSSGRSLVVFYGSQTGTGEEFAGRIAKEGMRYHLKGMVADPEECEMEDLINLKDIPNSLAVFCLATYGEGDPTDNAMEFYEWLQNGDADLTGLNYSLNLYSGEELLRANAPALSLQTVGKTTVIDHMWKKNHLAAPVRDSNFYLPVIVSPLYCKSDASRLSPSGSAWKIERSTLCYSSMWSMACVDVGIGFSESSVCSSSSSEETLSFILFIAYANISAS</sequence>
<reference evidence="3" key="1">
    <citation type="submission" date="2021-03" db="EMBL/GenBank/DDBJ databases">
        <authorList>
            <person name="Tran Van P."/>
        </authorList>
    </citation>
    <scope>NUCLEOTIDE SEQUENCE</scope>
</reference>
<evidence type="ECO:0000256" key="1">
    <source>
        <dbReference type="ARBA" id="ARBA00022630"/>
    </source>
</evidence>
<keyword evidence="1" id="KW-0285">Flavoprotein</keyword>
<dbReference type="PANTHER" id="PTHR19384:SF17">
    <property type="entry name" value="NADPH--CYTOCHROME P450 REDUCTASE"/>
    <property type="match status" value="1"/>
</dbReference>
<dbReference type="InterPro" id="IPR029039">
    <property type="entry name" value="Flavoprotein-like_sf"/>
</dbReference>
<dbReference type="PANTHER" id="PTHR19384">
    <property type="entry name" value="NITRIC OXIDE SYNTHASE-RELATED"/>
    <property type="match status" value="1"/>
</dbReference>
<dbReference type="EMBL" id="CAJPIN010007446">
    <property type="protein sequence ID" value="CAG2058500.1"/>
    <property type="molecule type" value="Genomic_DNA"/>
</dbReference>